<dbReference type="Proteomes" id="UP001458880">
    <property type="component" value="Unassembled WGS sequence"/>
</dbReference>
<organism evidence="1 2">
    <name type="scientific">Popillia japonica</name>
    <name type="common">Japanese beetle</name>
    <dbReference type="NCBI Taxonomy" id="7064"/>
    <lineage>
        <taxon>Eukaryota</taxon>
        <taxon>Metazoa</taxon>
        <taxon>Ecdysozoa</taxon>
        <taxon>Arthropoda</taxon>
        <taxon>Hexapoda</taxon>
        <taxon>Insecta</taxon>
        <taxon>Pterygota</taxon>
        <taxon>Neoptera</taxon>
        <taxon>Endopterygota</taxon>
        <taxon>Coleoptera</taxon>
        <taxon>Polyphaga</taxon>
        <taxon>Scarabaeiformia</taxon>
        <taxon>Scarabaeidae</taxon>
        <taxon>Rutelinae</taxon>
        <taxon>Popillia</taxon>
    </lineage>
</organism>
<evidence type="ECO:0000313" key="2">
    <source>
        <dbReference type="Proteomes" id="UP001458880"/>
    </source>
</evidence>
<reference evidence="1 2" key="1">
    <citation type="journal article" date="2024" name="BMC Genomics">
        <title>De novo assembly and annotation of Popillia japonica's genome with initial clues to its potential as an invasive pest.</title>
        <authorList>
            <person name="Cucini C."/>
            <person name="Boschi S."/>
            <person name="Funari R."/>
            <person name="Cardaioli E."/>
            <person name="Iannotti N."/>
            <person name="Marturano G."/>
            <person name="Paoli F."/>
            <person name="Bruttini M."/>
            <person name="Carapelli A."/>
            <person name="Frati F."/>
            <person name="Nardi F."/>
        </authorList>
    </citation>
    <scope>NUCLEOTIDE SEQUENCE [LARGE SCALE GENOMIC DNA]</scope>
    <source>
        <strain evidence="1">DMR45628</strain>
    </source>
</reference>
<keyword evidence="2" id="KW-1185">Reference proteome</keyword>
<name>A0AAW1KS11_POPJA</name>
<comment type="caution">
    <text evidence="1">The sequence shown here is derived from an EMBL/GenBank/DDBJ whole genome shotgun (WGS) entry which is preliminary data.</text>
</comment>
<gene>
    <name evidence="1" type="ORF">QE152_g19514</name>
</gene>
<dbReference type="EMBL" id="JASPKY010000185">
    <property type="protein sequence ID" value="KAK9722782.1"/>
    <property type="molecule type" value="Genomic_DNA"/>
</dbReference>
<dbReference type="AlphaFoldDB" id="A0AAW1KS11"/>
<accession>A0AAW1KS11</accession>
<protein>
    <submittedName>
        <fullName evidence="1">Uncharacterized protein</fullName>
    </submittedName>
</protein>
<proteinExistence type="predicted"/>
<sequence>MNSATFDNLHVSFKNGEIKEAQIVHHRIGHYLLINLYAPEEYGSVVYLNNATIDVNVVDRILINTIQGELRIIFNTPEEKLFFINEIENNDSSSSSDGSTDSGNSS</sequence>
<evidence type="ECO:0000313" key="1">
    <source>
        <dbReference type="EMBL" id="KAK9722782.1"/>
    </source>
</evidence>